<keyword evidence="2 8" id="KW-0812">Transmembrane</keyword>
<feature type="transmembrane region" description="Helical" evidence="9">
    <location>
        <begin position="191"/>
        <end position="213"/>
    </location>
</feature>
<dbReference type="GO" id="GO:0006955">
    <property type="term" value="P:immune response"/>
    <property type="evidence" value="ECO:0007669"/>
    <property type="project" value="TreeGrafter"/>
</dbReference>
<dbReference type="InterPro" id="IPR017452">
    <property type="entry name" value="GPCR_Rhodpsn_7TM"/>
</dbReference>
<dbReference type="RefSeq" id="XP_025028164.1">
    <property type="nucleotide sequence ID" value="XM_025172396.1"/>
</dbReference>
<evidence type="ECO:0000256" key="5">
    <source>
        <dbReference type="ARBA" id="ARBA00023136"/>
    </source>
</evidence>
<keyword evidence="7 8" id="KW-0807">Transducer</keyword>
<evidence type="ECO:0000256" key="7">
    <source>
        <dbReference type="ARBA" id="ARBA00023224"/>
    </source>
</evidence>
<dbReference type="GO" id="GO:0009897">
    <property type="term" value="C:external side of plasma membrane"/>
    <property type="evidence" value="ECO:0007669"/>
    <property type="project" value="TreeGrafter"/>
</dbReference>
<dbReference type="AlphaFoldDB" id="A0A9F5IN73"/>
<dbReference type="GO" id="GO:0019722">
    <property type="term" value="P:calcium-mediated signaling"/>
    <property type="evidence" value="ECO:0007669"/>
    <property type="project" value="TreeGrafter"/>
</dbReference>
<comment type="similarity">
    <text evidence="8">Belongs to the G-protein coupled receptor 1 family.</text>
</comment>
<dbReference type="InterPro" id="IPR000276">
    <property type="entry name" value="GPCR_Rhodpsn"/>
</dbReference>
<feature type="transmembrane region" description="Helical" evidence="9">
    <location>
        <begin position="234"/>
        <end position="255"/>
    </location>
</feature>
<keyword evidence="3 9" id="KW-1133">Transmembrane helix</keyword>
<proteinExistence type="inferred from homology"/>
<dbReference type="GO" id="GO:0007204">
    <property type="term" value="P:positive regulation of cytosolic calcium ion concentration"/>
    <property type="evidence" value="ECO:0007669"/>
    <property type="project" value="TreeGrafter"/>
</dbReference>
<dbReference type="OMA" id="WRFADHY"/>
<evidence type="ECO:0000256" key="3">
    <source>
        <dbReference type="ARBA" id="ARBA00022989"/>
    </source>
</evidence>
<dbReference type="GO" id="GO:0060326">
    <property type="term" value="P:cell chemotaxis"/>
    <property type="evidence" value="ECO:0007669"/>
    <property type="project" value="TreeGrafter"/>
</dbReference>
<dbReference type="PRINTS" id="PR00237">
    <property type="entry name" value="GPCRRHODOPSN"/>
</dbReference>
<keyword evidence="4 8" id="KW-0297">G-protein coupled receptor</keyword>
<feature type="domain" description="G-protein coupled receptors family 1 profile" evidence="10">
    <location>
        <begin position="44"/>
        <end position="296"/>
    </location>
</feature>
<dbReference type="CDD" id="cd14984">
    <property type="entry name" value="7tmA_Chemokine_R"/>
    <property type="match status" value="1"/>
</dbReference>
<feature type="transmembrane region" description="Helical" evidence="9">
    <location>
        <begin position="65"/>
        <end position="84"/>
    </location>
</feature>
<protein>
    <submittedName>
        <fullName evidence="12">C-X-C chemokine receptor type 3-2-like</fullName>
    </submittedName>
</protein>
<evidence type="ECO:0000256" key="9">
    <source>
        <dbReference type="SAM" id="Phobius"/>
    </source>
</evidence>
<evidence type="ECO:0000313" key="11">
    <source>
        <dbReference type="Proteomes" id="UP000695026"/>
    </source>
</evidence>
<dbReference type="Proteomes" id="UP000695026">
    <property type="component" value="Unplaced"/>
</dbReference>
<dbReference type="GO" id="GO:0016493">
    <property type="term" value="F:C-C chemokine receptor activity"/>
    <property type="evidence" value="ECO:0007669"/>
    <property type="project" value="TreeGrafter"/>
</dbReference>
<organism evidence="11 12">
    <name type="scientific">Python bivittatus</name>
    <name type="common">Burmese python</name>
    <name type="synonym">Python molurus bivittatus</name>
    <dbReference type="NCBI Taxonomy" id="176946"/>
    <lineage>
        <taxon>Eukaryota</taxon>
        <taxon>Metazoa</taxon>
        <taxon>Chordata</taxon>
        <taxon>Craniata</taxon>
        <taxon>Vertebrata</taxon>
        <taxon>Euteleostomi</taxon>
        <taxon>Lepidosauria</taxon>
        <taxon>Squamata</taxon>
        <taxon>Bifurcata</taxon>
        <taxon>Unidentata</taxon>
        <taxon>Episquamata</taxon>
        <taxon>Toxicofera</taxon>
        <taxon>Serpentes</taxon>
        <taxon>Henophidia</taxon>
        <taxon>Pythonidae</taxon>
        <taxon>Python</taxon>
    </lineage>
</organism>
<dbReference type="InterPro" id="IPR050119">
    <property type="entry name" value="CCR1-9-like"/>
</dbReference>
<evidence type="ECO:0000256" key="6">
    <source>
        <dbReference type="ARBA" id="ARBA00023170"/>
    </source>
</evidence>
<keyword evidence="5 9" id="KW-0472">Membrane</keyword>
<name>A0A9F5IN73_PYTBI</name>
<dbReference type="GO" id="GO:0019957">
    <property type="term" value="F:C-C chemokine binding"/>
    <property type="evidence" value="ECO:0007669"/>
    <property type="project" value="TreeGrafter"/>
</dbReference>
<evidence type="ECO:0000256" key="8">
    <source>
        <dbReference type="RuleBase" id="RU000688"/>
    </source>
</evidence>
<gene>
    <name evidence="12" type="primary">LOC112541710</name>
</gene>
<evidence type="ECO:0000256" key="1">
    <source>
        <dbReference type="ARBA" id="ARBA00004370"/>
    </source>
</evidence>
<evidence type="ECO:0000256" key="2">
    <source>
        <dbReference type="ARBA" id="ARBA00022692"/>
    </source>
</evidence>
<evidence type="ECO:0000259" key="10">
    <source>
        <dbReference type="PROSITE" id="PS50262"/>
    </source>
</evidence>
<sequence length="347" mass="39514">MKLGTGYPDIDPNTAPCVQTEVNAFARYFGPVIFSLVFVVGLVGNSLVLVILGQSRRSWRFADHYLFQLAVADFLLGLTLPFRAVQFTQGWNFGEFFCKLVGGLSTMTTYTSIFLLTYISAERYFVMVRAMPPNFFLKVSHIYVTSAFFWGIGLAFSIVDLHFRTAAYVSQAKAVVCHLGFEAQEAGAWKLGLQLFFFFLGFWLPILVMIYCYGRIFTKLHHAGLLSRRLPLRLLVAIWILFVVCWGPFHCFILMDSLQRVGHLQRDCRQEKLLDFGVLISRSLGLAHCCLNPLVYTFGGVRFQRELCRLFCYSHRRSSGRHHSGSQDCSQAAEQSAIQNMDYSIMM</sequence>
<evidence type="ECO:0000313" key="12">
    <source>
        <dbReference type="RefSeq" id="XP_025028164.1"/>
    </source>
</evidence>
<dbReference type="PANTHER" id="PTHR10489">
    <property type="entry name" value="CELL ADHESION MOLECULE"/>
    <property type="match status" value="1"/>
</dbReference>
<feature type="transmembrane region" description="Helical" evidence="9">
    <location>
        <begin position="96"/>
        <end position="119"/>
    </location>
</feature>
<dbReference type="OrthoDB" id="8576531at2759"/>
<evidence type="ECO:0000256" key="4">
    <source>
        <dbReference type="ARBA" id="ARBA00023040"/>
    </source>
</evidence>
<dbReference type="GeneID" id="112541710"/>
<feature type="transmembrane region" description="Helical" evidence="9">
    <location>
        <begin position="28"/>
        <end position="53"/>
    </location>
</feature>
<dbReference type="SUPFAM" id="SSF81321">
    <property type="entry name" value="Family A G protein-coupled receptor-like"/>
    <property type="match status" value="1"/>
</dbReference>
<dbReference type="PROSITE" id="PS50262">
    <property type="entry name" value="G_PROTEIN_RECEP_F1_2"/>
    <property type="match status" value="1"/>
</dbReference>
<reference evidence="12" key="1">
    <citation type="submission" date="2025-08" db="UniProtKB">
        <authorList>
            <consortium name="RefSeq"/>
        </authorList>
    </citation>
    <scope>IDENTIFICATION</scope>
    <source>
        <tissue evidence="12">Liver</tissue>
    </source>
</reference>
<accession>A0A9F5IN73</accession>
<dbReference type="PROSITE" id="PS00237">
    <property type="entry name" value="G_PROTEIN_RECEP_F1_1"/>
    <property type="match status" value="1"/>
</dbReference>
<feature type="transmembrane region" description="Helical" evidence="9">
    <location>
        <begin position="140"/>
        <end position="159"/>
    </location>
</feature>
<dbReference type="Gene3D" id="1.20.1070.10">
    <property type="entry name" value="Rhodopsin 7-helix transmembrane proteins"/>
    <property type="match status" value="1"/>
</dbReference>
<dbReference type="PANTHER" id="PTHR10489:SF947">
    <property type="entry name" value="C-X-C CHEMOKINE RECEPTOR TYPE 3-2"/>
    <property type="match status" value="1"/>
</dbReference>
<dbReference type="Pfam" id="PF00001">
    <property type="entry name" value="7tm_1"/>
    <property type="match status" value="1"/>
</dbReference>
<keyword evidence="6 8" id="KW-0675">Receptor</keyword>
<comment type="subcellular location">
    <subcellularLocation>
        <location evidence="1">Membrane</location>
    </subcellularLocation>
</comment>
<dbReference type="KEGG" id="pbi:112541710"/>
<keyword evidence="11" id="KW-1185">Reference proteome</keyword>